<dbReference type="GO" id="GO:0016491">
    <property type="term" value="F:oxidoreductase activity"/>
    <property type="evidence" value="ECO:0007669"/>
    <property type="project" value="InterPro"/>
</dbReference>
<evidence type="ECO:0000313" key="2">
    <source>
        <dbReference type="Proteomes" id="UP000000939"/>
    </source>
</evidence>
<dbReference type="PANTHER" id="PTHR42741:SF3">
    <property type="entry name" value="NITROREDUCTASE FAMILY PROTEIN"/>
    <property type="match status" value="1"/>
</dbReference>
<dbReference type="Gene3D" id="3.40.109.10">
    <property type="entry name" value="NADH Oxidase"/>
    <property type="match status" value="2"/>
</dbReference>
<organism evidence="1 2">
    <name type="scientific">Arcobacter nitrofigilis (strain ATCC 33309 / DSM 7299 / CCUG 15893 / LMG 7604 / NCTC 12251 / CI)</name>
    <name type="common">Campylobacter nitrofigilis</name>
    <dbReference type="NCBI Taxonomy" id="572480"/>
    <lineage>
        <taxon>Bacteria</taxon>
        <taxon>Pseudomonadati</taxon>
        <taxon>Campylobacterota</taxon>
        <taxon>Epsilonproteobacteria</taxon>
        <taxon>Campylobacterales</taxon>
        <taxon>Arcobacteraceae</taxon>
        <taxon>Arcobacter</taxon>
    </lineage>
</organism>
<protein>
    <recommendedName>
        <fullName evidence="3">Nitroreductase domain-containing protein</fullName>
    </recommendedName>
</protein>
<gene>
    <name evidence="1" type="ordered locus">Arnit_0064</name>
</gene>
<sequence>MQEFHNQTDITKKNAFTQTQFINWQTQAKAYKTYPKFYRRYNLDDYEELRFIKNFGKVTYSKKYGNDEVKLRVNPSAGGLYPCEIYIQIRGIKKFLNGIYHYEPLEDSLTLIHELSNDGLESYMNIKQQKFIFLLSNVYFRTSWKYEKRAIRYLLLDTGHQLGSIYASLVLEDMEHLFNFKFKKKQLNKAFSFDKYEHFVASIYSSEYKDIETNKLRDNIPFVPPCDYYIKEPFIEEFYSHSYHKSFDNLKINFLKELSKENLQSAINNRRSVRAFKQEAITKEEFETVLKDVFIIARKYNIEIFFINNLIIGLKKGIYKEFQLQEEGNFNDISTTLAFNQKIGGTSSATIFFTSKIRTNYSLALILSGFLAHIISLRATNLQISSTGIGAYFDDITQDTLITSNNILYLMAVGK</sequence>
<dbReference type="InterPro" id="IPR020051">
    <property type="entry name" value="SagB-type_dehydrogenase"/>
</dbReference>
<evidence type="ECO:0008006" key="3">
    <source>
        <dbReference type="Google" id="ProtNLM"/>
    </source>
</evidence>
<dbReference type="KEGG" id="ant:Arnit_0064"/>
<proteinExistence type="predicted"/>
<dbReference type="SUPFAM" id="SSF55469">
    <property type="entry name" value="FMN-dependent nitroreductase-like"/>
    <property type="match status" value="1"/>
</dbReference>
<dbReference type="InterPro" id="IPR000415">
    <property type="entry name" value="Nitroreductase-like"/>
</dbReference>
<dbReference type="HOGENOM" id="CLU_056375_0_0_7"/>
<dbReference type="STRING" id="572480.Arnit_0064"/>
<dbReference type="eggNOG" id="COG0778">
    <property type="taxonomic scope" value="Bacteria"/>
</dbReference>
<dbReference type="AlphaFoldDB" id="D5V3M3"/>
<reference evidence="1 2" key="1">
    <citation type="journal article" date="2010" name="Stand. Genomic Sci.">
        <title>Complete genome sequence of Arcobacter nitrofigilis type strain (CI).</title>
        <authorList>
            <person name="Pati A."/>
            <person name="Gronow S."/>
            <person name="Lapidus A."/>
            <person name="Copeland A."/>
            <person name="Glavina Del Rio T."/>
            <person name="Nolan M."/>
            <person name="Lucas S."/>
            <person name="Tice H."/>
            <person name="Cheng J.F."/>
            <person name="Han C."/>
            <person name="Chertkov O."/>
            <person name="Bruce D."/>
            <person name="Tapia R."/>
            <person name="Goodwin L."/>
            <person name="Pitluck S."/>
            <person name="Liolios K."/>
            <person name="Ivanova N."/>
            <person name="Mavromatis K."/>
            <person name="Chen A."/>
            <person name="Palaniappan K."/>
            <person name="Land M."/>
            <person name="Hauser L."/>
            <person name="Chang Y.J."/>
            <person name="Jeffries C.D."/>
            <person name="Detter J.C."/>
            <person name="Rohde M."/>
            <person name="Goker M."/>
            <person name="Bristow J."/>
            <person name="Eisen J.A."/>
            <person name="Markowitz V."/>
            <person name="Hugenholtz P."/>
            <person name="Klenk H.P."/>
            <person name="Kyrpides N.C."/>
        </authorList>
    </citation>
    <scope>NUCLEOTIDE SEQUENCE [LARGE SCALE GENOMIC DNA]</scope>
    <source>
        <strain evidence="2">ATCC 33309 / DSM 7299 / CCUG 15893 / LMG 7604 / NCTC 12251 / CI</strain>
    </source>
</reference>
<dbReference type="NCBIfam" id="TIGR03605">
    <property type="entry name" value="antibiot_sagB"/>
    <property type="match status" value="1"/>
</dbReference>
<name>D5V3M3_ARCNC</name>
<keyword evidence="2" id="KW-1185">Reference proteome</keyword>
<evidence type="ECO:0000313" key="1">
    <source>
        <dbReference type="EMBL" id="ADG91734.1"/>
    </source>
</evidence>
<dbReference type="OrthoDB" id="9801593at2"/>
<dbReference type="RefSeq" id="WP_013133879.1">
    <property type="nucleotide sequence ID" value="NC_014166.1"/>
</dbReference>
<dbReference type="PANTHER" id="PTHR42741">
    <property type="entry name" value="NITROREDUCTASE FAMILY PROTEIN"/>
    <property type="match status" value="1"/>
</dbReference>
<dbReference type="EMBL" id="CP001999">
    <property type="protein sequence ID" value="ADG91734.1"/>
    <property type="molecule type" value="Genomic_DNA"/>
</dbReference>
<dbReference type="Proteomes" id="UP000000939">
    <property type="component" value="Chromosome"/>
</dbReference>
<accession>D5V3M3</accession>
<dbReference type="CDD" id="cd02142">
    <property type="entry name" value="McbC_SagB-like_oxidoreductase"/>
    <property type="match status" value="1"/>
</dbReference>